<sequence>MKQSNKTIGIVAHVDAGKTTFSEQLLYHTKSIKQRGRVDHKDSFLDTHTIEKERGITVFADQGTFSYNGSTYYLIDTPGHVDFSPEMERSIQVMDYAIVILSAVEGVEGHTETVWQLLQKHRVPVFFFINKIDRVGADPERVINDIKHNLTPDVYDITSELIDGSLSEELIEFIAEKDEELLDAFMEGKNDQPYWKAAMKKLIQTNQLFPCACGSALQDIGIESFLEKLDLLTETHYSKEEAFSGRVYKIRHDENGMRITFIKALGGTLQVRDEVAYEKNRELYEEKITQIRAYNGSTFKNVNEGSAGELFAVTGLSSAWIGDGLGTLKESRSYELLPTLKSKVVFEPSVHPKEGIKLFQLLDAEDPSLHVTWEERTQELHIHVMGAIQLEVLEKLIKERFNINVQFEEPEILYKESIENTVMGYGHFEPLKHYAEVHLKIEAAERNSGITFENACHADDLSIGYQHLVRQHIFEKPHHGLLTGSPITDIKVTLCTGRAHNKHTSGGDFREATYRALRQGLEKAKNIVLEPYYDFKIKVDIDQMGRVLADVQSANGRFDSPETTENKAIITGKVPVATFMNYGSTLASFTHGKGAMSLLFGGYERCHNEEEVIERICYNKDADPEYSSSSVFCAKGQGYTVPWEEAEEKMHCL</sequence>
<dbReference type="GO" id="GO:0005525">
    <property type="term" value="F:GTP binding"/>
    <property type="evidence" value="ECO:0007669"/>
    <property type="project" value="UniProtKB-KW"/>
</dbReference>
<name>A0A3D8XA02_PRIMG</name>
<evidence type="ECO:0000256" key="1">
    <source>
        <dbReference type="ARBA" id="ARBA00022741"/>
    </source>
</evidence>
<dbReference type="GO" id="GO:0003924">
    <property type="term" value="F:GTPase activity"/>
    <property type="evidence" value="ECO:0007669"/>
    <property type="project" value="InterPro"/>
</dbReference>
<keyword evidence="1" id="KW-0547">Nucleotide-binding</keyword>
<dbReference type="InterPro" id="IPR005225">
    <property type="entry name" value="Small_GTP-bd"/>
</dbReference>
<dbReference type="GO" id="GO:0032790">
    <property type="term" value="P:ribosome disassembly"/>
    <property type="evidence" value="ECO:0007669"/>
    <property type="project" value="TreeGrafter"/>
</dbReference>
<organism evidence="6 7">
    <name type="scientific">Priestia megaterium</name>
    <name type="common">Bacillus megaterium</name>
    <dbReference type="NCBI Taxonomy" id="1404"/>
    <lineage>
        <taxon>Bacteria</taxon>
        <taxon>Bacillati</taxon>
        <taxon>Bacillota</taxon>
        <taxon>Bacilli</taxon>
        <taxon>Bacillales</taxon>
        <taxon>Bacillaceae</taxon>
        <taxon>Priestia</taxon>
    </lineage>
</organism>
<evidence type="ECO:0000313" key="6">
    <source>
        <dbReference type="EMBL" id="RDZ18032.1"/>
    </source>
</evidence>
<feature type="domain" description="Tr-type G" evidence="5">
    <location>
        <begin position="3"/>
        <end position="237"/>
    </location>
</feature>
<evidence type="ECO:0000256" key="3">
    <source>
        <dbReference type="ARBA" id="ARBA00023134"/>
    </source>
</evidence>
<dbReference type="GO" id="GO:0003746">
    <property type="term" value="F:translation elongation factor activity"/>
    <property type="evidence" value="ECO:0007669"/>
    <property type="project" value="UniProtKB-KW"/>
</dbReference>
<evidence type="ECO:0000256" key="2">
    <source>
        <dbReference type="ARBA" id="ARBA00022917"/>
    </source>
</evidence>
<comment type="caution">
    <text evidence="6">The sequence shown here is derived from an EMBL/GenBank/DDBJ whole genome shotgun (WGS) entry which is preliminary data.</text>
</comment>
<dbReference type="RefSeq" id="WP_116072095.1">
    <property type="nucleotide sequence ID" value="NZ_CP187630.1"/>
</dbReference>
<dbReference type="Gene3D" id="3.40.50.300">
    <property type="entry name" value="P-loop containing nucleotide triphosphate hydrolases"/>
    <property type="match status" value="1"/>
</dbReference>
<dbReference type="PANTHER" id="PTHR43261:SF1">
    <property type="entry name" value="RIBOSOME-RELEASING FACTOR 2, MITOCHONDRIAL"/>
    <property type="match status" value="1"/>
</dbReference>
<dbReference type="PROSITE" id="PS51722">
    <property type="entry name" value="G_TR_2"/>
    <property type="match status" value="1"/>
</dbReference>
<dbReference type="SUPFAM" id="SSF54211">
    <property type="entry name" value="Ribosomal protein S5 domain 2-like"/>
    <property type="match status" value="1"/>
</dbReference>
<dbReference type="InterPro" id="IPR027417">
    <property type="entry name" value="P-loop_NTPase"/>
</dbReference>
<dbReference type="SUPFAM" id="SSF54980">
    <property type="entry name" value="EF-G C-terminal domain-like"/>
    <property type="match status" value="2"/>
</dbReference>
<reference evidence="6 7" key="1">
    <citation type="journal article" date="2018" name="Appl. Environ. Microbiol.">
        <title>Antimicrobial susceptibility testing and tentative epidemiological cut-off values of five Bacillus species relevant for use as animal feed additives or for plant protection.</title>
        <authorList>
            <person name="Agerso Y."/>
            <person name="Stuer-Lauridsen B."/>
            <person name="Bjerre K."/>
            <person name="Jensen M.G."/>
            <person name="Johansen E."/>
            <person name="Bennedsen M."/>
            <person name="Brockmann E."/>
            <person name="Nielsen B."/>
        </authorList>
    </citation>
    <scope>NUCLEOTIDE SEQUENCE [LARGE SCALE GENOMIC DNA]</scope>
    <source>
        <strain evidence="6 7">CHCC20162</strain>
    </source>
</reference>
<dbReference type="InterPro" id="IPR035650">
    <property type="entry name" value="Tet_C"/>
</dbReference>
<dbReference type="PRINTS" id="PR00315">
    <property type="entry name" value="ELONGATNFCT"/>
</dbReference>
<dbReference type="Gene3D" id="2.40.30.10">
    <property type="entry name" value="Translation factors"/>
    <property type="match status" value="1"/>
</dbReference>
<dbReference type="AlphaFoldDB" id="A0A3D8XA02"/>
<dbReference type="SMART" id="SM00889">
    <property type="entry name" value="EFG_IV"/>
    <property type="match status" value="1"/>
</dbReference>
<keyword evidence="3" id="KW-0342">GTP-binding</keyword>
<protein>
    <submittedName>
        <fullName evidence="6">Elongation factor G</fullName>
    </submittedName>
</protein>
<dbReference type="Gene3D" id="3.30.70.240">
    <property type="match status" value="1"/>
</dbReference>
<dbReference type="EMBL" id="PQWM01000006">
    <property type="protein sequence ID" value="RDZ18032.1"/>
    <property type="molecule type" value="Genomic_DNA"/>
</dbReference>
<dbReference type="SMART" id="SM00838">
    <property type="entry name" value="EFG_C"/>
    <property type="match status" value="1"/>
</dbReference>
<dbReference type="GO" id="GO:0046677">
    <property type="term" value="P:response to antibiotic"/>
    <property type="evidence" value="ECO:0007669"/>
    <property type="project" value="UniProtKB-KW"/>
</dbReference>
<dbReference type="InterPro" id="IPR009000">
    <property type="entry name" value="Transl_B-barrel_sf"/>
</dbReference>
<dbReference type="InterPro" id="IPR014721">
    <property type="entry name" value="Ribsml_uS5_D2-typ_fold_subgr"/>
</dbReference>
<dbReference type="Gene3D" id="3.30.230.10">
    <property type="match status" value="1"/>
</dbReference>
<evidence type="ECO:0000259" key="5">
    <source>
        <dbReference type="PROSITE" id="PS51722"/>
    </source>
</evidence>
<dbReference type="InterPro" id="IPR005517">
    <property type="entry name" value="Transl_elong_EFG/EF2_IV"/>
</dbReference>
<dbReference type="InterPro" id="IPR000795">
    <property type="entry name" value="T_Tr_GTP-bd_dom"/>
</dbReference>
<keyword evidence="2" id="KW-0648">Protein biosynthesis</keyword>
<evidence type="ECO:0000256" key="4">
    <source>
        <dbReference type="ARBA" id="ARBA00023251"/>
    </source>
</evidence>
<dbReference type="InterPro" id="IPR000640">
    <property type="entry name" value="EFG_V-like"/>
</dbReference>
<dbReference type="PANTHER" id="PTHR43261">
    <property type="entry name" value="TRANSLATION ELONGATION FACTOR G-RELATED"/>
    <property type="match status" value="1"/>
</dbReference>
<dbReference type="Proteomes" id="UP000256519">
    <property type="component" value="Unassembled WGS sequence"/>
</dbReference>
<dbReference type="Pfam" id="PF14492">
    <property type="entry name" value="EFG_III"/>
    <property type="match status" value="1"/>
</dbReference>
<dbReference type="SUPFAM" id="SSF50447">
    <property type="entry name" value="Translation proteins"/>
    <property type="match status" value="1"/>
</dbReference>
<dbReference type="CDD" id="cd03711">
    <property type="entry name" value="Tet_C"/>
    <property type="match status" value="1"/>
</dbReference>
<dbReference type="Pfam" id="PF03764">
    <property type="entry name" value="EFG_IV"/>
    <property type="match status" value="1"/>
</dbReference>
<dbReference type="Gene3D" id="3.30.70.870">
    <property type="entry name" value="Elongation Factor G (Translational Gtpase), domain 3"/>
    <property type="match status" value="1"/>
</dbReference>
<dbReference type="NCBIfam" id="TIGR00231">
    <property type="entry name" value="small_GTP"/>
    <property type="match status" value="1"/>
</dbReference>
<dbReference type="SUPFAM" id="SSF52540">
    <property type="entry name" value="P-loop containing nucleoside triphosphate hydrolases"/>
    <property type="match status" value="1"/>
</dbReference>
<dbReference type="PRINTS" id="PR01037">
    <property type="entry name" value="TCRTETOQM"/>
</dbReference>
<keyword evidence="4" id="KW-0046">Antibiotic resistance</keyword>
<keyword evidence="6" id="KW-0251">Elongation factor</keyword>
<dbReference type="Pfam" id="PF00679">
    <property type="entry name" value="EFG_C"/>
    <property type="match status" value="1"/>
</dbReference>
<dbReference type="InterPro" id="IPR020568">
    <property type="entry name" value="Ribosomal_Su5_D2-typ_SF"/>
</dbReference>
<dbReference type="Pfam" id="PF00009">
    <property type="entry name" value="GTP_EFTU"/>
    <property type="match status" value="1"/>
</dbReference>
<proteinExistence type="predicted"/>
<dbReference type="InterPro" id="IPR035647">
    <property type="entry name" value="EFG_III/V"/>
</dbReference>
<dbReference type="InterPro" id="IPR041095">
    <property type="entry name" value="EFG_II"/>
</dbReference>
<evidence type="ECO:0000313" key="7">
    <source>
        <dbReference type="Proteomes" id="UP000256519"/>
    </source>
</evidence>
<gene>
    <name evidence="6" type="ORF">C3744_03895</name>
</gene>
<accession>A0A3D8XA02</accession>